<feature type="active site" description="Proton acceptor; specific for D-alanine" evidence="5">
    <location>
        <position position="43"/>
    </location>
</feature>
<feature type="binding site" evidence="5 7">
    <location>
        <position position="137"/>
    </location>
    <ligand>
        <name>substrate</name>
    </ligand>
</feature>
<dbReference type="PANTHER" id="PTHR30511">
    <property type="entry name" value="ALANINE RACEMASE"/>
    <property type="match status" value="1"/>
</dbReference>
<dbReference type="GO" id="GO:0005829">
    <property type="term" value="C:cytosol"/>
    <property type="evidence" value="ECO:0007669"/>
    <property type="project" value="TreeGrafter"/>
</dbReference>
<comment type="similarity">
    <text evidence="5">Belongs to the alanine racemase family.</text>
</comment>
<dbReference type="InterPro" id="IPR011079">
    <property type="entry name" value="Ala_racemase_C"/>
</dbReference>
<accession>A0A285NSA6</accession>
<evidence type="ECO:0000256" key="7">
    <source>
        <dbReference type="PIRSR" id="PIRSR600821-52"/>
    </source>
</evidence>
<dbReference type="PRINTS" id="PR00992">
    <property type="entry name" value="ALARACEMASE"/>
</dbReference>
<name>A0A285NSA6_9AQUI</name>
<evidence type="ECO:0000259" key="8">
    <source>
        <dbReference type="SMART" id="SM01005"/>
    </source>
</evidence>
<evidence type="ECO:0000256" key="3">
    <source>
        <dbReference type="ARBA" id="ARBA00022898"/>
    </source>
</evidence>
<evidence type="ECO:0000256" key="4">
    <source>
        <dbReference type="ARBA" id="ARBA00023235"/>
    </source>
</evidence>
<dbReference type="InterPro" id="IPR000821">
    <property type="entry name" value="Ala_racemase"/>
</dbReference>
<keyword evidence="3 5" id="KW-0663">Pyridoxal phosphate</keyword>
<dbReference type="HAMAP" id="MF_01201">
    <property type="entry name" value="Ala_racemase"/>
    <property type="match status" value="1"/>
</dbReference>
<organism evidence="9 10">
    <name type="scientific">Persephonella hydrogeniphila</name>
    <dbReference type="NCBI Taxonomy" id="198703"/>
    <lineage>
        <taxon>Bacteria</taxon>
        <taxon>Pseudomonadati</taxon>
        <taxon>Aquificota</taxon>
        <taxon>Aquificia</taxon>
        <taxon>Aquificales</taxon>
        <taxon>Hydrogenothermaceae</taxon>
        <taxon>Persephonella</taxon>
    </lineage>
</organism>
<dbReference type="OrthoDB" id="9813814at2"/>
<evidence type="ECO:0000313" key="9">
    <source>
        <dbReference type="EMBL" id="SNZ10551.1"/>
    </source>
</evidence>
<dbReference type="Gene3D" id="2.40.37.10">
    <property type="entry name" value="Lyase, Ornithine Decarboxylase, Chain A, domain 1"/>
    <property type="match status" value="1"/>
</dbReference>
<reference evidence="10" key="1">
    <citation type="submission" date="2017-09" db="EMBL/GenBank/DDBJ databases">
        <authorList>
            <person name="Varghese N."/>
            <person name="Submissions S."/>
        </authorList>
    </citation>
    <scope>NUCLEOTIDE SEQUENCE [LARGE SCALE GENOMIC DNA]</scope>
    <source>
        <strain evidence="10">DSM 15103</strain>
    </source>
</reference>
<feature type="domain" description="Alanine racemase C-terminal" evidence="8">
    <location>
        <begin position="238"/>
        <end position="366"/>
    </location>
</feature>
<dbReference type="Pfam" id="PF00842">
    <property type="entry name" value="Ala_racemase_C"/>
    <property type="match status" value="1"/>
</dbReference>
<dbReference type="PANTHER" id="PTHR30511:SF0">
    <property type="entry name" value="ALANINE RACEMASE, CATABOLIC-RELATED"/>
    <property type="match status" value="1"/>
</dbReference>
<dbReference type="CDD" id="cd00430">
    <property type="entry name" value="PLPDE_III_AR"/>
    <property type="match status" value="1"/>
</dbReference>
<dbReference type="UniPathway" id="UPA00042">
    <property type="reaction ID" value="UER00497"/>
</dbReference>
<proteinExistence type="inferred from homology"/>
<dbReference type="InterPro" id="IPR009006">
    <property type="entry name" value="Ala_racemase/Decarboxylase_C"/>
</dbReference>
<dbReference type="GO" id="GO:0008784">
    <property type="term" value="F:alanine racemase activity"/>
    <property type="evidence" value="ECO:0007669"/>
    <property type="project" value="UniProtKB-UniRule"/>
</dbReference>
<dbReference type="Proteomes" id="UP000219036">
    <property type="component" value="Unassembled WGS sequence"/>
</dbReference>
<dbReference type="Pfam" id="PF01168">
    <property type="entry name" value="Ala_racemase_N"/>
    <property type="match status" value="1"/>
</dbReference>
<dbReference type="InterPro" id="IPR029066">
    <property type="entry name" value="PLP-binding_barrel"/>
</dbReference>
<evidence type="ECO:0000313" key="10">
    <source>
        <dbReference type="Proteomes" id="UP000219036"/>
    </source>
</evidence>
<evidence type="ECO:0000256" key="6">
    <source>
        <dbReference type="PIRSR" id="PIRSR600821-50"/>
    </source>
</evidence>
<comment type="catalytic activity">
    <reaction evidence="1 5">
        <text>L-alanine = D-alanine</text>
        <dbReference type="Rhea" id="RHEA:20249"/>
        <dbReference type="ChEBI" id="CHEBI:57416"/>
        <dbReference type="ChEBI" id="CHEBI:57972"/>
        <dbReference type="EC" id="5.1.1.1"/>
    </reaction>
</comment>
<comment type="function">
    <text evidence="5">Catalyzes the interconversion of L-alanine and D-alanine. May also act on other amino acids.</text>
</comment>
<feature type="modified residue" description="N6-(pyridoxal phosphate)lysine" evidence="5 6">
    <location>
        <position position="43"/>
    </location>
</feature>
<gene>
    <name evidence="9" type="ORF">SAMN06265182_1881</name>
</gene>
<dbReference type="SMART" id="SM01005">
    <property type="entry name" value="Ala_racemase_C"/>
    <property type="match status" value="1"/>
</dbReference>
<dbReference type="FunFam" id="3.20.20.10:FF:000002">
    <property type="entry name" value="Alanine racemase"/>
    <property type="match status" value="1"/>
</dbReference>
<dbReference type="EMBL" id="OBEI01000011">
    <property type="protein sequence ID" value="SNZ10551.1"/>
    <property type="molecule type" value="Genomic_DNA"/>
</dbReference>
<comment type="cofactor">
    <cofactor evidence="2 5 6">
        <name>pyridoxal 5'-phosphate</name>
        <dbReference type="ChEBI" id="CHEBI:597326"/>
    </cofactor>
</comment>
<dbReference type="NCBIfam" id="TIGR00492">
    <property type="entry name" value="alr"/>
    <property type="match status" value="1"/>
</dbReference>
<dbReference type="GO" id="GO:0030170">
    <property type="term" value="F:pyridoxal phosphate binding"/>
    <property type="evidence" value="ECO:0007669"/>
    <property type="project" value="UniProtKB-UniRule"/>
</dbReference>
<feature type="active site" description="Proton acceptor; specific for L-alanine" evidence="5">
    <location>
        <position position="259"/>
    </location>
</feature>
<evidence type="ECO:0000256" key="5">
    <source>
        <dbReference type="HAMAP-Rule" id="MF_01201"/>
    </source>
</evidence>
<dbReference type="Gene3D" id="3.20.20.10">
    <property type="entry name" value="Alanine racemase"/>
    <property type="match status" value="1"/>
</dbReference>
<feature type="binding site" evidence="5 7">
    <location>
        <position position="307"/>
    </location>
    <ligand>
        <name>substrate</name>
    </ligand>
</feature>
<keyword evidence="4 5" id="KW-0413">Isomerase</keyword>
<dbReference type="InterPro" id="IPR001608">
    <property type="entry name" value="Ala_racemase_N"/>
</dbReference>
<sequence>MITEDKIYLKGFRSWAEISKERLLNNVEIIYRYTKKDILAVVKADAYGHSAEKISKILEEIPYIKYLCVATAEEGKELRKAGIKKDILVLGGILPDEVKCFKEYNLVPVVSDFNQLKTVKENHIKKVHIKIDTGMHRLGFFVEDILEIINKSNGIEIEGIMSHFPSADTDPELTERQIDIFRKVVNNFRSHRIYPAFVHLQNSAGLMYDCDYCNAVRVGISIYGEKPSSFFSLPVKTVMSVKSKVITVKRLRKGETVSYGGTFRAPADMKIGIVAFGYADGLPRELSNKGYFLIKDRKVKILGNVTMDMTVVDLTDVEDVKPMDTVTIVGKDIENEIYFEDIAQMCGTIPYEIMCRISKRVKRVVV</sequence>
<comment type="pathway">
    <text evidence="5">Amino-acid biosynthesis; D-alanine biosynthesis; D-alanine from L-alanine: step 1/1.</text>
</comment>
<dbReference type="AlphaFoldDB" id="A0A285NSA6"/>
<evidence type="ECO:0000256" key="2">
    <source>
        <dbReference type="ARBA" id="ARBA00001933"/>
    </source>
</evidence>
<dbReference type="EC" id="5.1.1.1" evidence="5"/>
<dbReference type="SUPFAM" id="SSF50621">
    <property type="entry name" value="Alanine racemase C-terminal domain-like"/>
    <property type="match status" value="1"/>
</dbReference>
<evidence type="ECO:0000256" key="1">
    <source>
        <dbReference type="ARBA" id="ARBA00000316"/>
    </source>
</evidence>
<protein>
    <recommendedName>
        <fullName evidence="5">Alanine racemase</fullName>
        <ecNumber evidence="5">5.1.1.1</ecNumber>
    </recommendedName>
</protein>
<keyword evidence="10" id="KW-1185">Reference proteome</keyword>
<dbReference type="GO" id="GO:0030632">
    <property type="term" value="P:D-alanine biosynthetic process"/>
    <property type="evidence" value="ECO:0007669"/>
    <property type="project" value="UniProtKB-UniRule"/>
</dbReference>
<dbReference type="SUPFAM" id="SSF51419">
    <property type="entry name" value="PLP-binding barrel"/>
    <property type="match status" value="1"/>
</dbReference>